<dbReference type="GO" id="GO:0016787">
    <property type="term" value="F:hydrolase activity"/>
    <property type="evidence" value="ECO:0007669"/>
    <property type="project" value="UniProtKB-KW"/>
</dbReference>
<dbReference type="InterPro" id="IPR029058">
    <property type="entry name" value="AB_hydrolase_fold"/>
</dbReference>
<dbReference type="PANTHER" id="PTHR43798">
    <property type="entry name" value="MONOACYLGLYCEROL LIPASE"/>
    <property type="match status" value="1"/>
</dbReference>
<dbReference type="InterPro" id="IPR050266">
    <property type="entry name" value="AB_hydrolase_sf"/>
</dbReference>
<dbReference type="EMBL" id="JARGDL010000022">
    <property type="protein sequence ID" value="MDF1612954.1"/>
    <property type="molecule type" value="Genomic_DNA"/>
</dbReference>
<proteinExistence type="predicted"/>
<dbReference type="RefSeq" id="WP_321536725.1">
    <property type="nucleotide sequence ID" value="NZ_JARGDL010000022.1"/>
</dbReference>
<dbReference type="Gene3D" id="3.40.50.1820">
    <property type="entry name" value="alpha/beta hydrolase"/>
    <property type="match status" value="1"/>
</dbReference>
<keyword evidence="3" id="KW-1185">Reference proteome</keyword>
<dbReference type="SUPFAM" id="SSF53474">
    <property type="entry name" value="alpha/beta-Hydrolases"/>
    <property type="match status" value="1"/>
</dbReference>
<evidence type="ECO:0000313" key="3">
    <source>
        <dbReference type="Proteomes" id="UP001221302"/>
    </source>
</evidence>
<feature type="domain" description="AB hydrolase-1" evidence="1">
    <location>
        <begin position="196"/>
        <end position="248"/>
    </location>
</feature>
<name>A0AAE3P2M7_9BACT</name>
<dbReference type="AlphaFoldDB" id="A0AAE3P2M7"/>
<sequence length="265" mass="29599">MRLNINGLSVNTFGDPVNQSIIFIHGFPYDHTMWMKQINELQNKYFCVAYDVRGLGDSYIGDGQYVMEFFVDDLLFIINELSLNKPIVCGLSMGGYIALRAIEKNQNMFGGLILCDTKSEADDNEAKLKRAANINMINTEGMEAFAKMFVTNCFADESPTELEEIFTHTLKIAQHQNPTGVKGCILAIGSRTDTTGFLSEIKIPTLVLGGSFDKLTPPVQMRAMAEKIPNCEYAIVPRAGHMSPIENPENVNDLLKGFLKRNFNH</sequence>
<organism evidence="2 3">
    <name type="scientific">Stygiobacter electus</name>
    <dbReference type="NCBI Taxonomy" id="3032292"/>
    <lineage>
        <taxon>Bacteria</taxon>
        <taxon>Pseudomonadati</taxon>
        <taxon>Ignavibacteriota</taxon>
        <taxon>Ignavibacteria</taxon>
        <taxon>Ignavibacteriales</taxon>
        <taxon>Melioribacteraceae</taxon>
        <taxon>Stygiobacter</taxon>
    </lineage>
</organism>
<feature type="domain" description="AB hydrolase-1" evidence="1">
    <location>
        <begin position="21"/>
        <end position="122"/>
    </location>
</feature>
<dbReference type="Pfam" id="PF00561">
    <property type="entry name" value="Abhydrolase_1"/>
    <property type="match status" value="2"/>
</dbReference>
<dbReference type="Proteomes" id="UP001221302">
    <property type="component" value="Unassembled WGS sequence"/>
</dbReference>
<comment type="caution">
    <text evidence="2">The sequence shown here is derived from an EMBL/GenBank/DDBJ whole genome shotgun (WGS) entry which is preliminary data.</text>
</comment>
<protein>
    <submittedName>
        <fullName evidence="2">Alpha/beta fold hydrolase</fullName>
    </submittedName>
</protein>
<reference evidence="2" key="1">
    <citation type="submission" date="2023-03" db="EMBL/GenBank/DDBJ databases">
        <title>Stygiobacter electus gen. nov., sp. nov., facultatively anaerobic thermotolerant bacterium of the class Ignavibacteria from a well of Yessentuki mineral water deposit.</title>
        <authorList>
            <person name="Podosokorskaya O.A."/>
            <person name="Elcheninov A.G."/>
            <person name="Petrova N.F."/>
            <person name="Zavarzina D.G."/>
            <person name="Kublanov I.V."/>
            <person name="Merkel A.Y."/>
        </authorList>
    </citation>
    <scope>NUCLEOTIDE SEQUENCE</scope>
    <source>
        <strain evidence="2">09-Me</strain>
    </source>
</reference>
<gene>
    <name evidence="2" type="ORF">P0M35_12385</name>
</gene>
<dbReference type="InterPro" id="IPR000073">
    <property type="entry name" value="AB_hydrolase_1"/>
</dbReference>
<accession>A0AAE3P2M7</accession>
<evidence type="ECO:0000259" key="1">
    <source>
        <dbReference type="Pfam" id="PF00561"/>
    </source>
</evidence>
<keyword evidence="2" id="KW-0378">Hydrolase</keyword>
<evidence type="ECO:0000313" key="2">
    <source>
        <dbReference type="EMBL" id="MDF1612954.1"/>
    </source>
</evidence>